<dbReference type="InterPro" id="IPR055411">
    <property type="entry name" value="LRR_FXL15/At3g58940/PEG3-like"/>
</dbReference>
<dbReference type="Pfam" id="PF24758">
    <property type="entry name" value="LRR_At5g56370"/>
    <property type="match status" value="1"/>
</dbReference>
<accession>A0A2U1P089</accession>
<dbReference type="InterPro" id="IPR036047">
    <property type="entry name" value="F-box-like_dom_sf"/>
</dbReference>
<dbReference type="SMART" id="SM00256">
    <property type="entry name" value="FBOX"/>
    <property type="match status" value="1"/>
</dbReference>
<evidence type="ECO:0000313" key="3">
    <source>
        <dbReference type="Proteomes" id="UP000245207"/>
    </source>
</evidence>
<dbReference type="InterPro" id="IPR032675">
    <property type="entry name" value="LRR_dom_sf"/>
</dbReference>
<dbReference type="EMBL" id="PKPP01001893">
    <property type="protein sequence ID" value="PWA79166.1"/>
    <property type="molecule type" value="Genomic_DNA"/>
</dbReference>
<feature type="domain" description="F-box" evidence="1">
    <location>
        <begin position="15"/>
        <end position="56"/>
    </location>
</feature>
<dbReference type="PANTHER" id="PTHR34145:SF28">
    <property type="entry name" value="F-BOX DOMAIN-CONTAINING PROTEIN"/>
    <property type="match status" value="1"/>
</dbReference>
<keyword evidence="3" id="KW-1185">Reference proteome</keyword>
<evidence type="ECO:0000313" key="2">
    <source>
        <dbReference type="EMBL" id="PWA79166.1"/>
    </source>
</evidence>
<dbReference type="Gene3D" id="3.80.10.10">
    <property type="entry name" value="Ribonuclease Inhibitor"/>
    <property type="match status" value="1"/>
</dbReference>
<dbReference type="PANTHER" id="PTHR34145">
    <property type="entry name" value="OS02G0105600 PROTEIN"/>
    <property type="match status" value="1"/>
</dbReference>
<dbReference type="Gene3D" id="1.20.1280.50">
    <property type="match status" value="1"/>
</dbReference>
<dbReference type="Pfam" id="PF12937">
    <property type="entry name" value="F-box-like"/>
    <property type="match status" value="1"/>
</dbReference>
<protein>
    <submittedName>
        <fullName evidence="2">F-box domain, Leucine-rich repeat domain, L domain-like protein</fullName>
    </submittedName>
</protein>
<sequence length="491" mass="56502">MAKKVIDTTDRISELPDYLVHHVLSFLESPIDLVRTSVLSKKWFELTASFPIMNFTQYVFERAIHASRTSYNTRNVTATFYKYMAYTVSRFCEQEDVSAHTFKLMTGYSEPTEVDIIEKCLESVLNKGVKVLDINCFNPLGPVCCLPNILLSVTSLTSLTVSNCKLPSSLMVDVVKFKSLKLLELRRVTIDEGVIKCLTASCPLIKTLKLSHCLGLKRFSVSGLQSLEYVRFYYNHGVERIDIDVPNLHVCAIFVQGPPCINLGSCRKLRRLTYHGYPFPTSKSFTDFLSSLPVLRMLTLSIPDQYNTLKLSSLSLRYLEIHTECDLEMIDINTPNLRLFRYIDKFADLESDFPESKASMECYPMNNTLWFQKLKRFLDKTNRFKFLKLHLPKDFSIDVDQPRVIQSPTYDLDHVELNIRLLDKLSVYEAFVDAILWCCHPQSLTLTSDFSAISFEERTRVVEFTYKKLLQQEAQGKTNIQFSLTSLTNPK</sequence>
<dbReference type="SUPFAM" id="SSF52047">
    <property type="entry name" value="RNI-like"/>
    <property type="match status" value="1"/>
</dbReference>
<comment type="caution">
    <text evidence="2">The sequence shown here is derived from an EMBL/GenBank/DDBJ whole genome shotgun (WGS) entry which is preliminary data.</text>
</comment>
<proteinExistence type="predicted"/>
<dbReference type="AlphaFoldDB" id="A0A2U1P089"/>
<organism evidence="2 3">
    <name type="scientific">Artemisia annua</name>
    <name type="common">Sweet wormwood</name>
    <dbReference type="NCBI Taxonomy" id="35608"/>
    <lineage>
        <taxon>Eukaryota</taxon>
        <taxon>Viridiplantae</taxon>
        <taxon>Streptophyta</taxon>
        <taxon>Embryophyta</taxon>
        <taxon>Tracheophyta</taxon>
        <taxon>Spermatophyta</taxon>
        <taxon>Magnoliopsida</taxon>
        <taxon>eudicotyledons</taxon>
        <taxon>Gunneridae</taxon>
        <taxon>Pentapetalae</taxon>
        <taxon>asterids</taxon>
        <taxon>campanulids</taxon>
        <taxon>Asterales</taxon>
        <taxon>Asteraceae</taxon>
        <taxon>Asteroideae</taxon>
        <taxon>Anthemideae</taxon>
        <taxon>Artemisiinae</taxon>
        <taxon>Artemisia</taxon>
    </lineage>
</organism>
<evidence type="ECO:0000259" key="1">
    <source>
        <dbReference type="SMART" id="SM00256"/>
    </source>
</evidence>
<name>A0A2U1P089_ARTAN</name>
<dbReference type="OrthoDB" id="612216at2759"/>
<reference evidence="2 3" key="1">
    <citation type="journal article" date="2018" name="Mol. Plant">
        <title>The genome of Artemisia annua provides insight into the evolution of Asteraceae family and artemisinin biosynthesis.</title>
        <authorList>
            <person name="Shen Q."/>
            <person name="Zhang L."/>
            <person name="Liao Z."/>
            <person name="Wang S."/>
            <person name="Yan T."/>
            <person name="Shi P."/>
            <person name="Liu M."/>
            <person name="Fu X."/>
            <person name="Pan Q."/>
            <person name="Wang Y."/>
            <person name="Lv Z."/>
            <person name="Lu X."/>
            <person name="Zhang F."/>
            <person name="Jiang W."/>
            <person name="Ma Y."/>
            <person name="Chen M."/>
            <person name="Hao X."/>
            <person name="Li L."/>
            <person name="Tang Y."/>
            <person name="Lv G."/>
            <person name="Zhou Y."/>
            <person name="Sun X."/>
            <person name="Brodelius P.E."/>
            <person name="Rose J.K.C."/>
            <person name="Tang K."/>
        </authorList>
    </citation>
    <scope>NUCLEOTIDE SEQUENCE [LARGE SCALE GENOMIC DNA]</scope>
    <source>
        <strain evidence="3">cv. Huhao1</strain>
        <tissue evidence="2">Leaf</tissue>
    </source>
</reference>
<dbReference type="Proteomes" id="UP000245207">
    <property type="component" value="Unassembled WGS sequence"/>
</dbReference>
<dbReference type="InterPro" id="IPR053772">
    <property type="entry name" value="At1g61320/At1g61330-like"/>
</dbReference>
<dbReference type="SUPFAM" id="SSF81383">
    <property type="entry name" value="F-box domain"/>
    <property type="match status" value="1"/>
</dbReference>
<dbReference type="InterPro" id="IPR001810">
    <property type="entry name" value="F-box_dom"/>
</dbReference>
<gene>
    <name evidence="2" type="ORF">CTI12_AA208580</name>
</gene>